<dbReference type="Proteomes" id="UP000005837">
    <property type="component" value="Unassembled WGS sequence"/>
</dbReference>
<proteinExistence type="predicted"/>
<dbReference type="AlphaFoldDB" id="C0DWB2"/>
<dbReference type="EMBL" id="ACEA01000033">
    <property type="protein sequence ID" value="EEG23692.1"/>
    <property type="molecule type" value="Genomic_DNA"/>
</dbReference>
<reference evidence="1 2" key="1">
    <citation type="submission" date="2009-01" db="EMBL/GenBank/DDBJ databases">
        <authorList>
            <person name="Fulton L."/>
            <person name="Clifton S."/>
            <person name="Chinwalla A.T."/>
            <person name="Mitreva M."/>
            <person name="Sodergren E."/>
            <person name="Weinstock G."/>
            <person name="Clifton S."/>
            <person name="Dooling D.J."/>
            <person name="Fulton B."/>
            <person name="Minx P."/>
            <person name="Pepin K.H."/>
            <person name="Johnson M."/>
            <person name="Bhonagiri V."/>
            <person name="Nash W.E."/>
            <person name="Mardis E.R."/>
            <person name="Wilson R.K."/>
        </authorList>
    </citation>
    <scope>NUCLEOTIDE SEQUENCE [LARGE SCALE GENOMIC DNA]</scope>
    <source>
        <strain evidence="1 2">ATCC 23834</strain>
    </source>
</reference>
<comment type="caution">
    <text evidence="1">The sequence shown here is derived from an EMBL/GenBank/DDBJ whole genome shotgun (WGS) entry which is preliminary data.</text>
</comment>
<accession>C0DWB2</accession>
<organism evidence="1 2">
    <name type="scientific">Eikenella corrodens ATCC 23834</name>
    <dbReference type="NCBI Taxonomy" id="546274"/>
    <lineage>
        <taxon>Bacteria</taxon>
        <taxon>Pseudomonadati</taxon>
        <taxon>Pseudomonadota</taxon>
        <taxon>Betaproteobacteria</taxon>
        <taxon>Neisseriales</taxon>
        <taxon>Neisseriaceae</taxon>
        <taxon>Eikenella</taxon>
    </lineage>
</organism>
<evidence type="ECO:0000313" key="2">
    <source>
        <dbReference type="Proteomes" id="UP000005837"/>
    </source>
</evidence>
<name>C0DWB2_EIKCO</name>
<dbReference type="HOGENOM" id="CLU_2878717_0_0_4"/>
<evidence type="ECO:0000313" key="1">
    <source>
        <dbReference type="EMBL" id="EEG23692.1"/>
    </source>
</evidence>
<gene>
    <name evidence="1" type="ORF">EIKCOROL_01663</name>
</gene>
<sequence length="63" mass="7431">MVVRGFGARETWPGCRRFEANGWHVPLWLVIMRVIIIFVQLNLSIHILLLCQAYSDTAYWKLK</sequence>
<protein>
    <submittedName>
        <fullName evidence="1">Uncharacterized protein</fullName>
    </submittedName>
</protein>